<evidence type="ECO:0000313" key="6">
    <source>
        <dbReference type="Proteomes" id="UP000584824"/>
    </source>
</evidence>
<dbReference type="SUPFAM" id="SSF46785">
    <property type="entry name" value="Winged helix' DNA-binding domain"/>
    <property type="match status" value="1"/>
</dbReference>
<dbReference type="PRINTS" id="PR00598">
    <property type="entry name" value="HTHMARR"/>
</dbReference>
<protein>
    <submittedName>
        <fullName evidence="5">MarR family transcriptional regulator for hemolysin</fullName>
    </submittedName>
</protein>
<accession>A0A7W6P1D5</accession>
<proteinExistence type="predicted"/>
<dbReference type="PROSITE" id="PS50995">
    <property type="entry name" value="HTH_MARR_2"/>
    <property type="match status" value="1"/>
</dbReference>
<dbReference type="PANTHER" id="PTHR42756">
    <property type="entry name" value="TRANSCRIPTIONAL REGULATOR, MARR"/>
    <property type="match status" value="1"/>
</dbReference>
<keyword evidence="2" id="KW-0238">DNA-binding</keyword>
<dbReference type="Gene3D" id="1.10.10.10">
    <property type="entry name" value="Winged helix-like DNA-binding domain superfamily/Winged helix DNA-binding domain"/>
    <property type="match status" value="1"/>
</dbReference>
<comment type="caution">
    <text evidence="5">The sequence shown here is derived from an EMBL/GenBank/DDBJ whole genome shotgun (WGS) entry which is preliminary data.</text>
</comment>
<evidence type="ECO:0000259" key="4">
    <source>
        <dbReference type="PROSITE" id="PS50995"/>
    </source>
</evidence>
<keyword evidence="6" id="KW-1185">Reference proteome</keyword>
<dbReference type="InterPro" id="IPR000835">
    <property type="entry name" value="HTH_MarR-typ"/>
</dbReference>
<gene>
    <name evidence="5" type="ORF">GGQ66_002828</name>
</gene>
<name>A0A7W6P1D5_9HYPH</name>
<organism evidence="5 6">
    <name type="scientific">Allorhizobium borbori</name>
    <dbReference type="NCBI Taxonomy" id="485907"/>
    <lineage>
        <taxon>Bacteria</taxon>
        <taxon>Pseudomonadati</taxon>
        <taxon>Pseudomonadota</taxon>
        <taxon>Alphaproteobacteria</taxon>
        <taxon>Hyphomicrobiales</taxon>
        <taxon>Rhizobiaceae</taxon>
        <taxon>Rhizobium/Agrobacterium group</taxon>
        <taxon>Allorhizobium</taxon>
    </lineage>
</organism>
<dbReference type="InterPro" id="IPR036388">
    <property type="entry name" value="WH-like_DNA-bd_sf"/>
</dbReference>
<sequence length="152" mass="17637">MNNDPAISRFRLGMRLTVLARHWRQTLDDHLATVGFSDATWTPLSYLARRGDDVSQKELAERMQIDTSSLVRLLDILEAKGEIERRPDPEDRRAKRLFLTERGRAAFETLDRRLAMLEAEMLGDVTDEEVEHLFSVFGRIEARLHSMQKGER</sequence>
<dbReference type="InterPro" id="IPR036390">
    <property type="entry name" value="WH_DNA-bd_sf"/>
</dbReference>
<dbReference type="AlphaFoldDB" id="A0A7W6P1D5"/>
<dbReference type="SMART" id="SM00347">
    <property type="entry name" value="HTH_MARR"/>
    <property type="match status" value="1"/>
</dbReference>
<keyword evidence="1" id="KW-0805">Transcription regulation</keyword>
<evidence type="ECO:0000256" key="2">
    <source>
        <dbReference type="ARBA" id="ARBA00023125"/>
    </source>
</evidence>
<evidence type="ECO:0000256" key="1">
    <source>
        <dbReference type="ARBA" id="ARBA00023015"/>
    </source>
</evidence>
<dbReference type="EMBL" id="JACIDU010000011">
    <property type="protein sequence ID" value="MBB4104254.1"/>
    <property type="molecule type" value="Genomic_DNA"/>
</dbReference>
<evidence type="ECO:0000256" key="3">
    <source>
        <dbReference type="ARBA" id="ARBA00023163"/>
    </source>
</evidence>
<reference evidence="5 6" key="1">
    <citation type="submission" date="2020-08" db="EMBL/GenBank/DDBJ databases">
        <title>Genomic Encyclopedia of Type Strains, Phase IV (KMG-IV): sequencing the most valuable type-strain genomes for metagenomic binning, comparative biology and taxonomic classification.</title>
        <authorList>
            <person name="Goeker M."/>
        </authorList>
    </citation>
    <scope>NUCLEOTIDE SEQUENCE [LARGE SCALE GENOMIC DNA]</scope>
    <source>
        <strain evidence="5 6">DSM 26385</strain>
    </source>
</reference>
<evidence type="ECO:0000313" key="5">
    <source>
        <dbReference type="EMBL" id="MBB4104254.1"/>
    </source>
</evidence>
<dbReference type="PANTHER" id="PTHR42756:SF1">
    <property type="entry name" value="TRANSCRIPTIONAL REPRESSOR OF EMRAB OPERON"/>
    <property type="match status" value="1"/>
</dbReference>
<feature type="domain" description="HTH marR-type" evidence="4">
    <location>
        <begin position="9"/>
        <end position="142"/>
    </location>
</feature>
<dbReference type="GO" id="GO:0003700">
    <property type="term" value="F:DNA-binding transcription factor activity"/>
    <property type="evidence" value="ECO:0007669"/>
    <property type="project" value="InterPro"/>
</dbReference>
<keyword evidence="3" id="KW-0804">Transcription</keyword>
<dbReference type="RefSeq" id="WP_183793344.1">
    <property type="nucleotide sequence ID" value="NZ_JACIDU010000011.1"/>
</dbReference>
<dbReference type="GO" id="GO:0003677">
    <property type="term" value="F:DNA binding"/>
    <property type="evidence" value="ECO:0007669"/>
    <property type="project" value="UniProtKB-KW"/>
</dbReference>
<dbReference type="Pfam" id="PF12802">
    <property type="entry name" value="MarR_2"/>
    <property type="match status" value="1"/>
</dbReference>
<dbReference type="Proteomes" id="UP000584824">
    <property type="component" value="Unassembled WGS sequence"/>
</dbReference>